<sequence length="51" mass="5973">MKRVGQFLAGIIELLNIMSIFELVVATVLDGYSWIKGRRKNYGKQKRLRMM</sequence>
<protein>
    <submittedName>
        <fullName evidence="2">Uncharacterized protein</fullName>
    </submittedName>
</protein>
<dbReference type="RefSeq" id="WP_156470441.1">
    <property type="nucleotide sequence ID" value="NZ_AYZH01000003.1"/>
</dbReference>
<keyword evidence="1" id="KW-0812">Transmembrane</keyword>
<evidence type="ECO:0000313" key="3">
    <source>
        <dbReference type="Proteomes" id="UP000051589"/>
    </source>
</evidence>
<name>A0A0R2DIQ6_9LACO</name>
<dbReference type="Proteomes" id="UP000051589">
    <property type="component" value="Unassembled WGS sequence"/>
</dbReference>
<feature type="transmembrane region" description="Helical" evidence="1">
    <location>
        <begin position="6"/>
        <end position="29"/>
    </location>
</feature>
<keyword evidence="1" id="KW-0472">Membrane</keyword>
<dbReference type="EMBL" id="AYZH01000003">
    <property type="protein sequence ID" value="KRN02971.1"/>
    <property type="molecule type" value="Genomic_DNA"/>
</dbReference>
<dbReference type="AlphaFoldDB" id="A0A0R2DIQ6"/>
<evidence type="ECO:0000313" key="2">
    <source>
        <dbReference type="EMBL" id="KRN02971.1"/>
    </source>
</evidence>
<accession>A0A0R2DIQ6</accession>
<keyword evidence="3" id="KW-1185">Reference proteome</keyword>
<organism evidence="2 3">
    <name type="scientific">Levilactobacillus senmaizukei DSM 21775 = NBRC 103853</name>
    <dbReference type="NCBI Taxonomy" id="1423803"/>
    <lineage>
        <taxon>Bacteria</taxon>
        <taxon>Bacillati</taxon>
        <taxon>Bacillota</taxon>
        <taxon>Bacilli</taxon>
        <taxon>Lactobacillales</taxon>
        <taxon>Lactobacillaceae</taxon>
        <taxon>Levilactobacillus</taxon>
    </lineage>
</organism>
<evidence type="ECO:0000256" key="1">
    <source>
        <dbReference type="SAM" id="Phobius"/>
    </source>
</evidence>
<comment type="caution">
    <text evidence="2">The sequence shown here is derived from an EMBL/GenBank/DDBJ whole genome shotgun (WGS) entry which is preliminary data.</text>
</comment>
<reference evidence="2 3" key="1">
    <citation type="journal article" date="2015" name="Genome Announc.">
        <title>Expanding the biotechnology potential of lactobacilli through comparative genomics of 213 strains and associated genera.</title>
        <authorList>
            <person name="Sun Z."/>
            <person name="Harris H.M."/>
            <person name="McCann A."/>
            <person name="Guo C."/>
            <person name="Argimon S."/>
            <person name="Zhang W."/>
            <person name="Yang X."/>
            <person name="Jeffery I.B."/>
            <person name="Cooney J.C."/>
            <person name="Kagawa T.F."/>
            <person name="Liu W."/>
            <person name="Song Y."/>
            <person name="Salvetti E."/>
            <person name="Wrobel A."/>
            <person name="Rasinkangas P."/>
            <person name="Parkhill J."/>
            <person name="Rea M.C."/>
            <person name="O'Sullivan O."/>
            <person name="Ritari J."/>
            <person name="Douillard F.P."/>
            <person name="Paul Ross R."/>
            <person name="Yang R."/>
            <person name="Briner A.E."/>
            <person name="Felis G.E."/>
            <person name="de Vos W.M."/>
            <person name="Barrangou R."/>
            <person name="Klaenhammer T.R."/>
            <person name="Caufield P.W."/>
            <person name="Cui Y."/>
            <person name="Zhang H."/>
            <person name="O'Toole P.W."/>
        </authorList>
    </citation>
    <scope>NUCLEOTIDE SEQUENCE [LARGE SCALE GENOMIC DNA]</scope>
    <source>
        <strain evidence="2 3">DSM 21775</strain>
    </source>
</reference>
<proteinExistence type="predicted"/>
<keyword evidence="1" id="KW-1133">Transmembrane helix</keyword>
<gene>
    <name evidence="2" type="ORF">FD13_GL001287</name>
</gene>
<dbReference type="PATRIC" id="fig|1423803.3.peg.1315"/>